<dbReference type="Gene3D" id="3.20.20.80">
    <property type="entry name" value="Glycosidases"/>
    <property type="match status" value="1"/>
</dbReference>
<dbReference type="Proteomes" id="UP000293347">
    <property type="component" value="Unassembled WGS sequence"/>
</dbReference>
<gene>
    <name evidence="1" type="ORF">EZ437_12715</name>
</gene>
<keyword evidence="2" id="KW-1185">Reference proteome</keyword>
<dbReference type="EMBL" id="SJSL01000002">
    <property type="protein sequence ID" value="TCD01841.1"/>
    <property type="molecule type" value="Genomic_DNA"/>
</dbReference>
<organism evidence="1 2">
    <name type="scientific">Pedobacter psychroterrae</name>
    <dbReference type="NCBI Taxonomy" id="2530453"/>
    <lineage>
        <taxon>Bacteria</taxon>
        <taxon>Pseudomonadati</taxon>
        <taxon>Bacteroidota</taxon>
        <taxon>Sphingobacteriia</taxon>
        <taxon>Sphingobacteriales</taxon>
        <taxon>Sphingobacteriaceae</taxon>
        <taxon>Pedobacter</taxon>
    </lineage>
</organism>
<name>A0A4R0NM11_9SPHI</name>
<protein>
    <recommendedName>
        <fullName evidence="3">Beta-galactosidase-like protein</fullName>
    </recommendedName>
</protein>
<dbReference type="OrthoDB" id="2569184at2"/>
<reference evidence="1 2" key="1">
    <citation type="submission" date="2019-02" db="EMBL/GenBank/DDBJ databases">
        <title>Pedobacter sp. RP-1-14 sp. nov., isolated from Arctic soil.</title>
        <authorList>
            <person name="Dahal R.H."/>
        </authorList>
    </citation>
    <scope>NUCLEOTIDE SEQUENCE [LARGE SCALE GENOMIC DNA]</scope>
    <source>
        <strain evidence="1 2">RP-1-14</strain>
    </source>
</reference>
<dbReference type="AlphaFoldDB" id="A0A4R0NM11"/>
<dbReference type="InterPro" id="IPR017853">
    <property type="entry name" value="GH"/>
</dbReference>
<evidence type="ECO:0000313" key="2">
    <source>
        <dbReference type="Proteomes" id="UP000293347"/>
    </source>
</evidence>
<dbReference type="SUPFAM" id="SSF51445">
    <property type="entry name" value="(Trans)glycosidases"/>
    <property type="match status" value="1"/>
</dbReference>
<proteinExistence type="predicted"/>
<evidence type="ECO:0000313" key="1">
    <source>
        <dbReference type="EMBL" id="TCD01841.1"/>
    </source>
</evidence>
<comment type="caution">
    <text evidence="1">The sequence shown here is derived from an EMBL/GenBank/DDBJ whole genome shotgun (WGS) entry which is preliminary data.</text>
</comment>
<accession>A0A4R0NM11</accession>
<evidence type="ECO:0008006" key="3">
    <source>
        <dbReference type="Google" id="ProtNLM"/>
    </source>
</evidence>
<sequence>MPTLAWVGVPESETTIERFLELKEAGFTHNFSFYTSADAFEKALKIAEKVGVKMILNCPELKKDPENTVRRFMKSKALDAYYLTDEPGRSSFPELGDWARRIQAVDNKRFCYLNLFPNYAPTSALGTETYREHVNIFIKEVPLQVLSFDHYPVVGATSADVRDIWYENLEIFADEAAKVNKPFWAFALTVAHGPYPVPTIPALRMQIYSDLAYGAQGIQYFTYQTPPDPQWDFNNAPITKEMKRNQVYDMVKSMNQEIKALSPVFLGAKVISLAHTGKNIPIGTKQLSALPTPIKSVETEGLGAVVSHLKNGKEEYLVIVNRDMVKTMKLTVKSDPSVQKVLKDGTTLPASTYMDTIMVEPGDVQIFKWKQ</sequence>